<feature type="transmembrane region" description="Helical" evidence="5">
    <location>
        <begin position="127"/>
        <end position="154"/>
    </location>
</feature>
<feature type="transmembrane region" description="Helical" evidence="5">
    <location>
        <begin position="22"/>
        <end position="44"/>
    </location>
</feature>
<comment type="subcellular location">
    <subcellularLocation>
        <location evidence="1">Membrane</location>
        <topology evidence="1">Multi-pass membrane protein</topology>
    </subcellularLocation>
</comment>
<feature type="transmembrane region" description="Helical" evidence="5">
    <location>
        <begin position="86"/>
        <end position="106"/>
    </location>
</feature>
<evidence type="ECO:0000259" key="6">
    <source>
        <dbReference type="Pfam" id="PF00520"/>
    </source>
</evidence>
<evidence type="ECO:0000256" key="1">
    <source>
        <dbReference type="ARBA" id="ARBA00004141"/>
    </source>
</evidence>
<evidence type="ECO:0000256" key="4">
    <source>
        <dbReference type="ARBA" id="ARBA00023136"/>
    </source>
</evidence>
<feature type="domain" description="Ion transport" evidence="6">
    <location>
        <begin position="17"/>
        <end position="230"/>
    </location>
</feature>
<dbReference type="RefSeq" id="WP_012851336.1">
    <property type="nucleotide sequence ID" value="NC_013510.1"/>
</dbReference>
<dbReference type="KEGG" id="tcu:Tcur_0966"/>
<gene>
    <name evidence="7" type="ordered locus">Tcur_0966</name>
</gene>
<keyword evidence="2 5" id="KW-0812">Transmembrane</keyword>
<dbReference type="InterPro" id="IPR027359">
    <property type="entry name" value="Volt_channel_dom_sf"/>
</dbReference>
<sequence>MPIAKRHGGVRGVVESQITQRVIIAVILINAAALGLETVPQVAAHHGPLLQAIDRIALAIFVIELAAKACAYRTGFVRDPWNLFDAAIVGISLVPHSAGLSVLRALRILRALRLISTVPSMRRVVSALLSAIPGMASIAALLMLVLYVAAVMAAKLYGATNPEYFGDLGSSLFTLFQVMTGESWSNVARAVMDHHPWAWLFFVGFILVCTFVVLNLFIAVVVRAMEEGEAAASQRAAHPDKASQADITLLLAEISALRAEIQALRKTHGIPEEDRSGQSVS</sequence>
<keyword evidence="4 5" id="KW-0472">Membrane</keyword>
<dbReference type="AlphaFoldDB" id="D1A7G3"/>
<dbReference type="EMBL" id="CP001738">
    <property type="protein sequence ID" value="ACY96552.1"/>
    <property type="molecule type" value="Genomic_DNA"/>
</dbReference>
<dbReference type="Gene3D" id="1.10.287.70">
    <property type="match status" value="1"/>
</dbReference>
<evidence type="ECO:0000256" key="5">
    <source>
        <dbReference type="SAM" id="Phobius"/>
    </source>
</evidence>
<evidence type="ECO:0000256" key="3">
    <source>
        <dbReference type="ARBA" id="ARBA00022989"/>
    </source>
</evidence>
<dbReference type="Gene3D" id="1.20.120.350">
    <property type="entry name" value="Voltage-gated potassium channels. Chain C"/>
    <property type="match status" value="1"/>
</dbReference>
<dbReference type="InterPro" id="IPR005821">
    <property type="entry name" value="Ion_trans_dom"/>
</dbReference>
<organism evidence="7 8">
    <name type="scientific">Thermomonospora curvata (strain ATCC 19995 / DSM 43183 / JCM 3096 / KCTC 9072 / NBRC 15933 / NCIMB 10081 / Henssen B9)</name>
    <dbReference type="NCBI Taxonomy" id="471852"/>
    <lineage>
        <taxon>Bacteria</taxon>
        <taxon>Bacillati</taxon>
        <taxon>Actinomycetota</taxon>
        <taxon>Actinomycetes</taxon>
        <taxon>Streptosporangiales</taxon>
        <taxon>Thermomonosporaceae</taxon>
        <taxon>Thermomonospora</taxon>
    </lineage>
</organism>
<proteinExistence type="predicted"/>
<evidence type="ECO:0000313" key="8">
    <source>
        <dbReference type="Proteomes" id="UP000001918"/>
    </source>
</evidence>
<dbReference type="GO" id="GO:0005248">
    <property type="term" value="F:voltage-gated sodium channel activity"/>
    <property type="evidence" value="ECO:0007669"/>
    <property type="project" value="TreeGrafter"/>
</dbReference>
<dbReference type="PANTHER" id="PTHR10037:SF62">
    <property type="entry name" value="SODIUM CHANNEL PROTEIN 60E"/>
    <property type="match status" value="1"/>
</dbReference>
<name>D1A7G3_THECD</name>
<reference evidence="7 8" key="1">
    <citation type="journal article" date="2011" name="Stand. Genomic Sci.">
        <title>Complete genome sequence of Thermomonospora curvata type strain (B9).</title>
        <authorList>
            <person name="Chertkov O."/>
            <person name="Sikorski J."/>
            <person name="Nolan M."/>
            <person name="Lapidus A."/>
            <person name="Lucas S."/>
            <person name="Del Rio T.G."/>
            <person name="Tice H."/>
            <person name="Cheng J.F."/>
            <person name="Goodwin L."/>
            <person name="Pitluck S."/>
            <person name="Liolios K."/>
            <person name="Ivanova N."/>
            <person name="Mavromatis K."/>
            <person name="Mikhailova N."/>
            <person name="Ovchinnikova G."/>
            <person name="Pati A."/>
            <person name="Chen A."/>
            <person name="Palaniappan K."/>
            <person name="Djao O.D."/>
            <person name="Land M."/>
            <person name="Hauser L."/>
            <person name="Chang Y.J."/>
            <person name="Jeffries C.D."/>
            <person name="Brettin T."/>
            <person name="Han C."/>
            <person name="Detter J.C."/>
            <person name="Rohde M."/>
            <person name="Goker M."/>
            <person name="Woyke T."/>
            <person name="Bristow J."/>
            <person name="Eisen J.A."/>
            <person name="Markowitz V."/>
            <person name="Hugenholtz P."/>
            <person name="Klenk H.P."/>
            <person name="Kyrpides N.C."/>
        </authorList>
    </citation>
    <scope>NUCLEOTIDE SEQUENCE [LARGE SCALE GENOMIC DNA]</scope>
    <source>
        <strain evidence="8">ATCC 19995 / DSM 43183 / JCM 3096 / KCTC 9072 / NBRC 15933 / NCIMB 10081 / Henssen B9</strain>
    </source>
</reference>
<dbReference type="Pfam" id="PF00520">
    <property type="entry name" value="Ion_trans"/>
    <property type="match status" value="1"/>
</dbReference>
<accession>D1A7G3</accession>
<dbReference type="PANTHER" id="PTHR10037">
    <property type="entry name" value="VOLTAGE-GATED CATION CHANNEL CALCIUM AND SODIUM"/>
    <property type="match status" value="1"/>
</dbReference>
<dbReference type="eggNOG" id="ENOG502Z7ZD">
    <property type="taxonomic scope" value="Bacteria"/>
</dbReference>
<dbReference type="OrthoDB" id="5297065at2"/>
<dbReference type="InterPro" id="IPR043203">
    <property type="entry name" value="VGCC_Ca_Na"/>
</dbReference>
<protein>
    <submittedName>
        <fullName evidence="7">Ion transport protein</fullName>
    </submittedName>
</protein>
<keyword evidence="3 5" id="KW-1133">Transmembrane helix</keyword>
<feature type="transmembrane region" description="Helical" evidence="5">
    <location>
        <begin position="197"/>
        <end position="222"/>
    </location>
</feature>
<keyword evidence="8" id="KW-1185">Reference proteome</keyword>
<dbReference type="SUPFAM" id="SSF81324">
    <property type="entry name" value="Voltage-gated potassium channels"/>
    <property type="match status" value="1"/>
</dbReference>
<evidence type="ECO:0000256" key="2">
    <source>
        <dbReference type="ARBA" id="ARBA00022692"/>
    </source>
</evidence>
<dbReference type="GO" id="GO:0001518">
    <property type="term" value="C:voltage-gated sodium channel complex"/>
    <property type="evidence" value="ECO:0007669"/>
    <property type="project" value="TreeGrafter"/>
</dbReference>
<dbReference type="HOGENOM" id="CLU_055047_0_0_11"/>
<dbReference type="Proteomes" id="UP000001918">
    <property type="component" value="Chromosome"/>
</dbReference>
<evidence type="ECO:0000313" key="7">
    <source>
        <dbReference type="EMBL" id="ACY96552.1"/>
    </source>
</evidence>